<feature type="signal peptide" evidence="2">
    <location>
        <begin position="1"/>
        <end position="20"/>
    </location>
</feature>
<dbReference type="SMART" id="SM00564">
    <property type="entry name" value="PQQ"/>
    <property type="match status" value="8"/>
</dbReference>
<dbReference type="AlphaFoldDB" id="A0A937XIU5"/>
<sequence length="579" mass="62034">MCQRTGGPVMKLFLLLAAMALFMGCKKNHPPEVTAVSAGPEVYLEDTSYTFTAIATDPDGDSVAVRFDWGDSSVSSWSGWFASGDTIALTHAWFNEGTYRIVVQARDQKLLSSDWAGAPSTPVVVRRTPAPSAAPSGPDRGGQDSAYTFKAAALQPYSIMVAIRFAWGDGDTSEWSAFVASGESVSMSHAWAAPDTYAVTAQAKDTGNAPSLWSAPHSIVIRPPDTLRIWRFPIASGEATYSYSSPAIGPDGTIYVGSYDNSLYAVNPDGTLKWRYLTQGSVRSSPAVATDGTVYVGSTGGLYALYPNGDLRWRIPMAGSVRSSPAIADDGTVYVGTTGEFLYAISPDGILKWGFLTENDVTASPAVATDGTVYFGSADHRFYALNPDGTQKWHLDLLDNFYYASPAIGSDGTVYCGSDLNRMNESFHALNPDGTRKWSLMAGGDVRSSPAIAPDGTVYIGSHDSYLYALNPDGSVKWSYQTGGYITYSSPAISSDGTVYVGSQDNSLYALNPDGTLKWRYETDGDVRSAPSIGPDGTVYFTSNDGYLYALKGSGTLADSPWPKFHHDTRNSGRKGGRR</sequence>
<protein>
    <submittedName>
        <fullName evidence="4">PQQ-like beta-propeller repeat protein</fullName>
    </submittedName>
</protein>
<dbReference type="InterPro" id="IPR035986">
    <property type="entry name" value="PKD_dom_sf"/>
</dbReference>
<organism evidence="4 5">
    <name type="scientific">candidate division WOR-3 bacterium</name>
    <dbReference type="NCBI Taxonomy" id="2052148"/>
    <lineage>
        <taxon>Bacteria</taxon>
        <taxon>Bacteria division WOR-3</taxon>
    </lineage>
</organism>
<dbReference type="PANTHER" id="PTHR44394">
    <property type="entry name" value="BETA-ALANINE-ACTIVATING ENZYME"/>
    <property type="match status" value="1"/>
</dbReference>
<evidence type="ECO:0000256" key="2">
    <source>
        <dbReference type="SAM" id="SignalP"/>
    </source>
</evidence>
<dbReference type="GO" id="GO:0043041">
    <property type="term" value="P:amino acid activation for nonribosomal peptide biosynthetic process"/>
    <property type="evidence" value="ECO:0007669"/>
    <property type="project" value="TreeGrafter"/>
</dbReference>
<dbReference type="Pfam" id="PF13360">
    <property type="entry name" value="PQQ_2"/>
    <property type="match status" value="2"/>
</dbReference>
<dbReference type="Gene3D" id="2.60.40.10">
    <property type="entry name" value="Immunoglobulins"/>
    <property type="match status" value="2"/>
</dbReference>
<dbReference type="InterPro" id="IPR002372">
    <property type="entry name" value="PQQ_rpt_dom"/>
</dbReference>
<dbReference type="InterPro" id="IPR013783">
    <property type="entry name" value="Ig-like_fold"/>
</dbReference>
<evidence type="ECO:0000259" key="3">
    <source>
        <dbReference type="Pfam" id="PF13360"/>
    </source>
</evidence>
<feature type="chain" id="PRO_5036874909" evidence="2">
    <location>
        <begin position="21"/>
        <end position="579"/>
    </location>
</feature>
<feature type="domain" description="Pyrrolo-quinoline quinone repeat" evidence="3">
    <location>
        <begin position="491"/>
        <end position="552"/>
    </location>
</feature>
<gene>
    <name evidence="4" type="ORF">FJY68_09970</name>
</gene>
<keyword evidence="2" id="KW-0732">Signal</keyword>
<evidence type="ECO:0000313" key="4">
    <source>
        <dbReference type="EMBL" id="MBM3332154.1"/>
    </source>
</evidence>
<dbReference type="PROSITE" id="PS51257">
    <property type="entry name" value="PROKAR_LIPOPROTEIN"/>
    <property type="match status" value="1"/>
</dbReference>
<feature type="domain" description="Pyrrolo-quinoline quinone repeat" evidence="3">
    <location>
        <begin position="282"/>
        <end position="397"/>
    </location>
</feature>
<dbReference type="Gene3D" id="2.40.128.630">
    <property type="match status" value="4"/>
</dbReference>
<comment type="caution">
    <text evidence="4">The sequence shown here is derived from an EMBL/GenBank/DDBJ whole genome shotgun (WGS) entry which is preliminary data.</text>
</comment>
<dbReference type="InterPro" id="IPR018391">
    <property type="entry name" value="PQQ_b-propeller_rpt"/>
</dbReference>
<dbReference type="InterPro" id="IPR052091">
    <property type="entry name" value="Beta-ala_Activ/Resist"/>
</dbReference>
<dbReference type="EMBL" id="VGIR01000064">
    <property type="protein sequence ID" value="MBM3332154.1"/>
    <property type="molecule type" value="Genomic_DNA"/>
</dbReference>
<accession>A0A937XIU5</accession>
<evidence type="ECO:0000256" key="1">
    <source>
        <dbReference type="SAM" id="MobiDB-lite"/>
    </source>
</evidence>
<dbReference type="SUPFAM" id="SSF50998">
    <property type="entry name" value="Quinoprotein alcohol dehydrogenase-like"/>
    <property type="match status" value="2"/>
</dbReference>
<proteinExistence type="predicted"/>
<reference evidence="4" key="1">
    <citation type="submission" date="2019-03" db="EMBL/GenBank/DDBJ databases">
        <title>Lake Tanganyika Metagenome-Assembled Genomes (MAGs).</title>
        <authorList>
            <person name="Tran P."/>
        </authorList>
    </citation>
    <scope>NUCLEOTIDE SEQUENCE</scope>
    <source>
        <strain evidence="4">K_DeepCast_150m_m2_040</strain>
    </source>
</reference>
<dbReference type="PANTHER" id="PTHR44394:SF1">
    <property type="entry name" value="BETA-ALANINE-ACTIVATING ENZYME"/>
    <property type="match status" value="1"/>
</dbReference>
<name>A0A937XIU5_UNCW3</name>
<feature type="region of interest" description="Disordered" evidence="1">
    <location>
        <begin position="122"/>
        <end position="142"/>
    </location>
</feature>
<dbReference type="InterPro" id="IPR011047">
    <property type="entry name" value="Quinoprotein_ADH-like_sf"/>
</dbReference>
<dbReference type="SUPFAM" id="SSF49299">
    <property type="entry name" value="PKD domain"/>
    <property type="match status" value="1"/>
</dbReference>
<dbReference type="Proteomes" id="UP000779900">
    <property type="component" value="Unassembled WGS sequence"/>
</dbReference>
<evidence type="ECO:0000313" key="5">
    <source>
        <dbReference type="Proteomes" id="UP000779900"/>
    </source>
</evidence>